<reference evidence="1" key="1">
    <citation type="journal article" date="2014" name="Nat. Commun.">
        <title>The emerging biofuel crop Camelina sativa retains a highly undifferentiated hexaploid genome structure.</title>
        <authorList>
            <person name="Kagale S."/>
            <person name="Koh C."/>
            <person name="Nixon J."/>
            <person name="Bollina V."/>
            <person name="Clarke W.E."/>
            <person name="Tuteja R."/>
            <person name="Spillane C."/>
            <person name="Robinson S.J."/>
            <person name="Links M.G."/>
            <person name="Clarke C."/>
            <person name="Higgins E.E."/>
            <person name="Huebert T."/>
            <person name="Sharpe A.G."/>
            <person name="Parkin I.A."/>
        </authorList>
    </citation>
    <scope>NUCLEOTIDE SEQUENCE [LARGE SCALE GENOMIC DNA]</scope>
    <source>
        <strain evidence="1">cv. DH55</strain>
    </source>
</reference>
<proteinExistence type="predicted"/>
<dbReference type="Proteomes" id="UP000694864">
    <property type="component" value="Chromosome 11"/>
</dbReference>
<keyword evidence="1" id="KW-1185">Reference proteome</keyword>
<gene>
    <name evidence="2" type="primary">LOC104726567</name>
</gene>
<dbReference type="Pfam" id="PF05742">
    <property type="entry name" value="TANGO2"/>
    <property type="match status" value="1"/>
</dbReference>
<evidence type="ECO:0000313" key="1">
    <source>
        <dbReference type="Proteomes" id="UP000694864"/>
    </source>
</evidence>
<evidence type="ECO:0000313" key="2">
    <source>
        <dbReference type="RefSeq" id="XP_010443752.1"/>
    </source>
</evidence>
<dbReference type="RefSeq" id="XP_010443752.1">
    <property type="nucleotide sequence ID" value="XM_010445450.2"/>
</dbReference>
<protein>
    <submittedName>
        <fullName evidence="2">Uncharacterized protein LOC104726567</fullName>
    </submittedName>
</protein>
<name>A0ABM0UNI0_CAMSA</name>
<dbReference type="PANTHER" id="PTHR17985">
    <property type="entry name" value="SER/THR-RICH PROTEIN T10 IN DGCR REGION"/>
    <property type="match status" value="1"/>
</dbReference>
<organism evidence="1 2">
    <name type="scientific">Camelina sativa</name>
    <name type="common">False flax</name>
    <name type="synonym">Myagrum sativum</name>
    <dbReference type="NCBI Taxonomy" id="90675"/>
    <lineage>
        <taxon>Eukaryota</taxon>
        <taxon>Viridiplantae</taxon>
        <taxon>Streptophyta</taxon>
        <taxon>Embryophyta</taxon>
        <taxon>Tracheophyta</taxon>
        <taxon>Spermatophyta</taxon>
        <taxon>Magnoliopsida</taxon>
        <taxon>eudicotyledons</taxon>
        <taxon>Gunneridae</taxon>
        <taxon>Pentapetalae</taxon>
        <taxon>rosids</taxon>
        <taxon>malvids</taxon>
        <taxon>Brassicales</taxon>
        <taxon>Brassicaceae</taxon>
        <taxon>Camelineae</taxon>
        <taxon>Camelina</taxon>
    </lineage>
</organism>
<dbReference type="InterPro" id="IPR008551">
    <property type="entry name" value="TANGO2"/>
</dbReference>
<reference evidence="2" key="2">
    <citation type="submission" date="2025-08" db="UniProtKB">
        <authorList>
            <consortium name="RefSeq"/>
        </authorList>
    </citation>
    <scope>IDENTIFICATION</scope>
    <source>
        <tissue evidence="2">Leaf</tissue>
    </source>
</reference>
<sequence length="267" mass="30405">MGIVAFNWAEAGNNQLTLVMNRENWANRVISKASWEGQILSGRSQDNDGTWFAISKRGRVAFLMSINLLDDLFVPNNGCELYPIAFLKSNMSPLEFADHVEQLEAGRHKAWSYCLIVADMASNSMVHIRKPNRHEPNVVKQTVNFGVHTLSPYNGLDSLVSARSKDLRLKHFFNEKIVDLGNVQLPPLIKFARDFMCKPEGERGGQDTMYVEMMARHPVTGLDNQRLGTTSTTVLAVERTRRVKFFERYYMDTSGGWDEQVLNFNIQ</sequence>
<accession>A0ABM0UNI0</accession>
<dbReference type="GeneID" id="104726567"/>
<dbReference type="PANTHER" id="PTHR17985:SF8">
    <property type="entry name" value="TRANSPORT AND GOLGI ORGANIZATION PROTEIN 2 HOMOLOG"/>
    <property type="match status" value="1"/>
</dbReference>